<dbReference type="PANTHER" id="PTHR45757:SF11">
    <property type="entry name" value="MAJOR FACILITATOR SUPERFAMILY (MFS) PROFILE DOMAIN-CONTAINING PROTEIN"/>
    <property type="match status" value="1"/>
</dbReference>
<dbReference type="SUPFAM" id="SSF103473">
    <property type="entry name" value="MFS general substrate transporter"/>
    <property type="match status" value="1"/>
</dbReference>
<dbReference type="Proteomes" id="UP000887569">
    <property type="component" value="Unplaced"/>
</dbReference>
<feature type="transmembrane region" description="Helical" evidence="1">
    <location>
        <begin position="52"/>
        <end position="74"/>
    </location>
</feature>
<feature type="transmembrane region" description="Helical" evidence="1">
    <location>
        <begin position="95"/>
        <end position="118"/>
    </location>
</feature>
<dbReference type="InterPro" id="IPR036259">
    <property type="entry name" value="MFS_trans_sf"/>
</dbReference>
<dbReference type="PANTHER" id="PTHR45757">
    <property type="entry name" value="PROTEIN CBG23364-RELATED"/>
    <property type="match status" value="1"/>
</dbReference>
<reference evidence="3" key="1">
    <citation type="submission" date="2022-11" db="UniProtKB">
        <authorList>
            <consortium name="WormBaseParasite"/>
        </authorList>
    </citation>
    <scope>IDENTIFICATION</scope>
</reference>
<keyword evidence="1" id="KW-0472">Membrane</keyword>
<feature type="transmembrane region" description="Helical" evidence="1">
    <location>
        <begin position="156"/>
        <end position="178"/>
    </location>
</feature>
<proteinExistence type="predicted"/>
<evidence type="ECO:0000313" key="3">
    <source>
        <dbReference type="WBParaSite" id="PgR088_g032_t01"/>
    </source>
</evidence>
<feature type="transmembrane region" description="Helical" evidence="1">
    <location>
        <begin position="124"/>
        <end position="144"/>
    </location>
</feature>
<name>A0A915C696_PARUN</name>
<dbReference type="Gene3D" id="1.20.1250.20">
    <property type="entry name" value="MFS general substrate transporter like domains"/>
    <property type="match status" value="1"/>
</dbReference>
<accession>A0A915C696</accession>
<feature type="transmembrane region" description="Helical" evidence="1">
    <location>
        <begin position="190"/>
        <end position="210"/>
    </location>
</feature>
<organism evidence="2 3">
    <name type="scientific">Parascaris univalens</name>
    <name type="common">Nematode worm</name>
    <dbReference type="NCBI Taxonomy" id="6257"/>
    <lineage>
        <taxon>Eukaryota</taxon>
        <taxon>Metazoa</taxon>
        <taxon>Ecdysozoa</taxon>
        <taxon>Nematoda</taxon>
        <taxon>Chromadorea</taxon>
        <taxon>Rhabditida</taxon>
        <taxon>Spirurina</taxon>
        <taxon>Ascaridomorpha</taxon>
        <taxon>Ascaridoidea</taxon>
        <taxon>Ascarididae</taxon>
        <taxon>Parascaris</taxon>
    </lineage>
</organism>
<keyword evidence="1" id="KW-1133">Transmembrane helix</keyword>
<keyword evidence="2" id="KW-1185">Reference proteome</keyword>
<evidence type="ECO:0000256" key="1">
    <source>
        <dbReference type="SAM" id="Phobius"/>
    </source>
</evidence>
<sequence>MLTMPLSGALCVSSLGIVSEKELKIIERGKNVITKRQQKVPYGSLLKSIRIWAIWALCTGGTFGFQLFFQYAPIYLNKVLHFEIESTGFATAMPYIFSMIIKICTGTMAACFLCLAVIPPEMSTLGQVAYTAAIAFSGMNWAGAIKCAQLVARQHVHFVLAVLSVISCTIILILPAVVSTLAPNNTHKEWSLIFYIVFGMIVASNIFFAFSADTKPAKWTAARTSTVYCVPTTLEDMGSVKKERRPAHEDTHA</sequence>
<dbReference type="WBParaSite" id="PgR088_g032_t01">
    <property type="protein sequence ID" value="PgR088_g032_t01"/>
    <property type="gene ID" value="PgR088_g032"/>
</dbReference>
<protein>
    <submittedName>
        <fullName evidence="3">Uncharacterized protein</fullName>
    </submittedName>
</protein>
<keyword evidence="1" id="KW-0812">Transmembrane</keyword>
<evidence type="ECO:0000313" key="2">
    <source>
        <dbReference type="Proteomes" id="UP000887569"/>
    </source>
</evidence>
<dbReference type="AlphaFoldDB" id="A0A915C696"/>
<dbReference type="GO" id="GO:0016020">
    <property type="term" value="C:membrane"/>
    <property type="evidence" value="ECO:0007669"/>
    <property type="project" value="TreeGrafter"/>
</dbReference>